<organism evidence="2 3">
    <name type="scientific">Tranquillimonas alkanivorans</name>
    <dbReference type="NCBI Taxonomy" id="441119"/>
    <lineage>
        <taxon>Bacteria</taxon>
        <taxon>Pseudomonadati</taxon>
        <taxon>Pseudomonadota</taxon>
        <taxon>Alphaproteobacteria</taxon>
        <taxon>Rhodobacterales</taxon>
        <taxon>Roseobacteraceae</taxon>
        <taxon>Tranquillimonas</taxon>
    </lineage>
</organism>
<dbReference type="Pfam" id="PF03479">
    <property type="entry name" value="PCC"/>
    <property type="match status" value="1"/>
</dbReference>
<dbReference type="AlphaFoldDB" id="A0A1I5VM67"/>
<dbReference type="Proteomes" id="UP000199356">
    <property type="component" value="Unassembled WGS sequence"/>
</dbReference>
<keyword evidence="3" id="KW-1185">Reference proteome</keyword>
<proteinExistence type="predicted"/>
<dbReference type="RefSeq" id="WP_093425312.1">
    <property type="nucleotide sequence ID" value="NZ_FOXA01000033.1"/>
</dbReference>
<gene>
    <name evidence="2" type="ORF">SAMN04488047_13312</name>
</gene>
<protein>
    <recommendedName>
        <fullName evidence="1">PPC domain-containing protein</fullName>
    </recommendedName>
</protein>
<evidence type="ECO:0000313" key="2">
    <source>
        <dbReference type="EMBL" id="SFQ08570.1"/>
    </source>
</evidence>
<dbReference type="OrthoDB" id="9798999at2"/>
<accession>A0A1I5VM67</accession>
<dbReference type="CDD" id="cd11378">
    <property type="entry name" value="DUF296"/>
    <property type="match status" value="1"/>
</dbReference>
<reference evidence="2 3" key="1">
    <citation type="submission" date="2016-10" db="EMBL/GenBank/DDBJ databases">
        <authorList>
            <person name="de Groot N.N."/>
        </authorList>
    </citation>
    <scope>NUCLEOTIDE SEQUENCE [LARGE SCALE GENOMIC DNA]</scope>
    <source>
        <strain evidence="2 3">DSM 19547</strain>
    </source>
</reference>
<dbReference type="EMBL" id="FOXA01000033">
    <property type="protein sequence ID" value="SFQ08570.1"/>
    <property type="molecule type" value="Genomic_DNA"/>
</dbReference>
<dbReference type="PIRSF" id="PIRSF016702">
    <property type="entry name" value="DNA_bp_PD1"/>
    <property type="match status" value="1"/>
</dbReference>
<dbReference type="PANTHER" id="PTHR34988">
    <property type="entry name" value="PROTEIN, PUTATIVE-RELATED"/>
    <property type="match status" value="1"/>
</dbReference>
<dbReference type="Gene3D" id="3.30.1330.80">
    <property type="entry name" value="Hypothetical protein, similar to alpha- acetolactate decarboxylase, domain 2"/>
    <property type="match status" value="1"/>
</dbReference>
<dbReference type="InterPro" id="IPR005175">
    <property type="entry name" value="PPC_dom"/>
</dbReference>
<feature type="domain" description="PPC" evidence="1">
    <location>
        <begin position="8"/>
        <end position="144"/>
    </location>
</feature>
<evidence type="ECO:0000313" key="3">
    <source>
        <dbReference type="Proteomes" id="UP000199356"/>
    </source>
</evidence>
<evidence type="ECO:0000259" key="1">
    <source>
        <dbReference type="PROSITE" id="PS51742"/>
    </source>
</evidence>
<dbReference type="STRING" id="441119.SAMN04488047_13312"/>
<dbReference type="InterPro" id="IPR025707">
    <property type="entry name" value="DNA_bp_PD1"/>
</dbReference>
<dbReference type="PROSITE" id="PS51742">
    <property type="entry name" value="PPC"/>
    <property type="match status" value="1"/>
</dbReference>
<name>A0A1I5VM67_9RHOB</name>
<dbReference type="PANTHER" id="PTHR34988:SF1">
    <property type="entry name" value="DNA-BINDING PROTEIN"/>
    <property type="match status" value="1"/>
</dbReference>
<dbReference type="SUPFAM" id="SSF117856">
    <property type="entry name" value="AF0104/ALDC/Ptd012-like"/>
    <property type="match status" value="1"/>
</dbReference>
<sequence length="148" mass="15934">MLVKTLSDAPERSFAVVLDPGEEAVASLLTFARDYGVTAGRFTGLGAFSGVTLGFFDPDKKDYDRIEIHEQVEVVNLTGNFATQGAEARVHPHAVVSKRDGTAWGGHLLEGHVRPTLEVMVTIDPVRLQRHTDPETGLPLLNLASGGD</sequence>